<proteinExistence type="predicted"/>
<protein>
    <submittedName>
        <fullName evidence="1">Uncharacterized protein</fullName>
    </submittedName>
</protein>
<name>A0A5C7FKA3_9BACT</name>
<dbReference type="EMBL" id="VOXD01000001">
    <property type="protein sequence ID" value="TXF91778.1"/>
    <property type="molecule type" value="Genomic_DNA"/>
</dbReference>
<sequence length="324" mass="37402">MRLLPFLLFLLPVVLVGQPSLFDVLHADNDTVVFRIETDWNGLVRRKMDKAYQPATVHLTLGDSTLTFEAKLRSRGNIRLEVCQNPSLKLKLRKDELLAAGFSDLNEFKFVLQCTNNSLGESYLTREKLVYDLHAVYSNYTHRTLAVGLDLGKGDTTKAFLVEHDEQMEARFNAKVLEVNKMSTRGLHREAYVNMCLFNYLILNTDWHVFNLHNLKFVCPEGTNDFIPVPYDFDYSGFVGAHYAVPREELGISTIYVPKWLGKRVTEDEISSAAAHFLAQREKTEALINEHPCLHKRDQKRLLRRVSDFYKLLENEKHLLKLVE</sequence>
<evidence type="ECO:0000313" key="1">
    <source>
        <dbReference type="EMBL" id="TXF91778.1"/>
    </source>
</evidence>
<keyword evidence="2" id="KW-1185">Reference proteome</keyword>
<gene>
    <name evidence="1" type="ORF">FUA23_00915</name>
</gene>
<dbReference type="RefSeq" id="WP_147928819.1">
    <property type="nucleotide sequence ID" value="NZ_VOXD01000001.1"/>
</dbReference>
<organism evidence="1 2">
    <name type="scientific">Neolewinella aurantiaca</name>
    <dbReference type="NCBI Taxonomy" id="2602767"/>
    <lineage>
        <taxon>Bacteria</taxon>
        <taxon>Pseudomonadati</taxon>
        <taxon>Bacteroidota</taxon>
        <taxon>Saprospiria</taxon>
        <taxon>Saprospirales</taxon>
        <taxon>Lewinellaceae</taxon>
        <taxon>Neolewinella</taxon>
    </lineage>
</organism>
<dbReference type="Proteomes" id="UP000321907">
    <property type="component" value="Unassembled WGS sequence"/>
</dbReference>
<evidence type="ECO:0000313" key="2">
    <source>
        <dbReference type="Proteomes" id="UP000321907"/>
    </source>
</evidence>
<dbReference type="OrthoDB" id="662693at2"/>
<dbReference type="AlphaFoldDB" id="A0A5C7FKA3"/>
<comment type="caution">
    <text evidence="1">The sequence shown here is derived from an EMBL/GenBank/DDBJ whole genome shotgun (WGS) entry which is preliminary data.</text>
</comment>
<accession>A0A5C7FKA3</accession>
<reference evidence="1 2" key="1">
    <citation type="submission" date="2019-08" db="EMBL/GenBank/DDBJ databases">
        <title>Lewinella sp. strain SSH13 Genome sequencing and assembly.</title>
        <authorList>
            <person name="Kim I."/>
        </authorList>
    </citation>
    <scope>NUCLEOTIDE SEQUENCE [LARGE SCALE GENOMIC DNA]</scope>
    <source>
        <strain evidence="1 2">SSH13</strain>
    </source>
</reference>